<feature type="active site" description="Nucleophile" evidence="10">
    <location>
        <position position="162"/>
    </location>
</feature>
<organism evidence="13 14">
    <name type="scientific">Parastrongyloides trichosuri</name>
    <name type="common">Possum-specific nematode worm</name>
    <dbReference type="NCBI Taxonomy" id="131310"/>
    <lineage>
        <taxon>Eukaryota</taxon>
        <taxon>Metazoa</taxon>
        <taxon>Ecdysozoa</taxon>
        <taxon>Nematoda</taxon>
        <taxon>Chromadorea</taxon>
        <taxon>Rhabditida</taxon>
        <taxon>Tylenchina</taxon>
        <taxon>Panagrolaimomorpha</taxon>
        <taxon>Strongyloidoidea</taxon>
        <taxon>Strongyloididae</taxon>
        <taxon>Parastrongyloides</taxon>
    </lineage>
</organism>
<evidence type="ECO:0000256" key="7">
    <source>
        <dbReference type="ARBA" id="ARBA00023180"/>
    </source>
</evidence>
<keyword evidence="5 9" id="KW-0442">Lipid degradation</keyword>
<evidence type="ECO:0000256" key="8">
    <source>
        <dbReference type="ARBA" id="ARBA00023228"/>
    </source>
</evidence>
<evidence type="ECO:0000256" key="1">
    <source>
        <dbReference type="ARBA" id="ARBA00004227"/>
    </source>
</evidence>
<evidence type="ECO:0000256" key="10">
    <source>
        <dbReference type="PIRSR" id="PIRSR000862-1"/>
    </source>
</evidence>
<evidence type="ECO:0000256" key="6">
    <source>
        <dbReference type="ARBA" id="ARBA00023098"/>
    </source>
</evidence>
<comment type="subcellular location">
    <subcellularLocation>
        <location evidence="1">Lysosome lumen</location>
    </subcellularLocation>
</comment>
<keyword evidence="3 11" id="KW-0732">Signal</keyword>
<evidence type="ECO:0000256" key="2">
    <source>
        <dbReference type="ARBA" id="ARBA00010701"/>
    </source>
</evidence>
<evidence type="ECO:0000256" key="3">
    <source>
        <dbReference type="ARBA" id="ARBA00022729"/>
    </source>
</evidence>
<dbReference type="InterPro" id="IPR025483">
    <property type="entry name" value="Lipase_euk"/>
</dbReference>
<dbReference type="AlphaFoldDB" id="A0A0N4Z6P2"/>
<dbReference type="FunFam" id="3.40.50.1820:FF:000021">
    <property type="entry name" value="Lipase"/>
    <property type="match status" value="1"/>
</dbReference>
<proteinExistence type="inferred from homology"/>
<dbReference type="Pfam" id="PF04083">
    <property type="entry name" value="Abhydro_lipase"/>
    <property type="match status" value="1"/>
</dbReference>
<dbReference type="InterPro" id="IPR029058">
    <property type="entry name" value="AB_hydrolase_fold"/>
</dbReference>
<evidence type="ECO:0000313" key="13">
    <source>
        <dbReference type="Proteomes" id="UP000038045"/>
    </source>
</evidence>
<keyword evidence="7" id="KW-0325">Glycoprotein</keyword>
<dbReference type="Gene3D" id="3.40.50.1820">
    <property type="entry name" value="alpha/beta hydrolase"/>
    <property type="match status" value="1"/>
</dbReference>
<keyword evidence="8" id="KW-0458">Lysosome</keyword>
<dbReference type="PANTHER" id="PTHR11005">
    <property type="entry name" value="LYSOSOMAL ACID LIPASE-RELATED"/>
    <property type="match status" value="1"/>
</dbReference>
<dbReference type="STRING" id="131310.A0A0N4Z6P2"/>
<reference evidence="14" key="1">
    <citation type="submission" date="2017-02" db="UniProtKB">
        <authorList>
            <consortium name="WormBaseParasite"/>
        </authorList>
    </citation>
    <scope>IDENTIFICATION</scope>
</reference>
<dbReference type="Proteomes" id="UP000038045">
    <property type="component" value="Unplaced"/>
</dbReference>
<evidence type="ECO:0000256" key="5">
    <source>
        <dbReference type="ARBA" id="ARBA00022963"/>
    </source>
</evidence>
<keyword evidence="6" id="KW-0443">Lipid metabolism</keyword>
<keyword evidence="4 9" id="KW-0378">Hydrolase</keyword>
<dbReference type="GO" id="GO:0043202">
    <property type="term" value="C:lysosomal lumen"/>
    <property type="evidence" value="ECO:0007669"/>
    <property type="project" value="UniProtKB-SubCell"/>
</dbReference>
<dbReference type="PIRSF" id="PIRSF000862">
    <property type="entry name" value="Steryl_ester_lip"/>
    <property type="match status" value="1"/>
</dbReference>
<keyword evidence="13" id="KW-1185">Reference proteome</keyword>
<dbReference type="InterPro" id="IPR006693">
    <property type="entry name" value="AB_hydrolase_lipase"/>
</dbReference>
<dbReference type="GO" id="GO:0016042">
    <property type="term" value="P:lipid catabolic process"/>
    <property type="evidence" value="ECO:0007669"/>
    <property type="project" value="UniProtKB-KW"/>
</dbReference>
<dbReference type="WBParaSite" id="PTRK_0000284700.2">
    <property type="protein sequence ID" value="PTRK_0000284700.2"/>
    <property type="gene ID" value="PTRK_0000284700"/>
</dbReference>
<name>A0A0N4Z6P2_PARTI</name>
<feature type="signal peptide" evidence="11">
    <location>
        <begin position="1"/>
        <end position="17"/>
    </location>
</feature>
<evidence type="ECO:0000259" key="12">
    <source>
        <dbReference type="Pfam" id="PF04083"/>
    </source>
</evidence>
<evidence type="ECO:0000256" key="4">
    <source>
        <dbReference type="ARBA" id="ARBA00022801"/>
    </source>
</evidence>
<feature type="domain" description="Partial AB-hydrolase lipase" evidence="12">
    <location>
        <begin position="28"/>
        <end position="87"/>
    </location>
</feature>
<evidence type="ECO:0000313" key="14">
    <source>
        <dbReference type="WBParaSite" id="PTRK_0000284700.2"/>
    </source>
</evidence>
<dbReference type="GO" id="GO:0016788">
    <property type="term" value="F:hydrolase activity, acting on ester bonds"/>
    <property type="evidence" value="ECO:0007669"/>
    <property type="project" value="InterPro"/>
</dbReference>
<accession>A0A0N4Z6P2</accession>
<dbReference type="SUPFAM" id="SSF53474">
    <property type="entry name" value="alpha/beta-Hydrolases"/>
    <property type="match status" value="1"/>
</dbReference>
<feature type="active site" description="Charge relay system" evidence="10">
    <location>
        <position position="368"/>
    </location>
</feature>
<evidence type="ECO:0000256" key="11">
    <source>
        <dbReference type="SAM" id="SignalP"/>
    </source>
</evidence>
<comment type="similarity">
    <text evidence="2 9">Belongs to the AB hydrolase superfamily. Lipase family.</text>
</comment>
<feature type="active site" description="Charge relay system" evidence="10">
    <location>
        <position position="336"/>
    </location>
</feature>
<sequence>MKHMILLLYFFISPSICEDPEVKMTSIEMIEYWGYEGQDIEVTTRDGYILHMHRIPQGRFQKKNVKRPVVFMQHGLLSSSADFISNLPNQSAGFIFADAGFDVWLGNVRGNVYSTGHVSLDTNSREYWDFSWDEMVKYDLDAMINKVLEISKQDHLYYIGHSQGTLIMFSKLSVDPIFKNKIRQFHALAPVGTVGYIKGALEFLTKLLYPEIDFIEVVLGFKNFLPNNWLIQVANKAICENDCINELCNDILFLISGPNSNQLNASRVQVYLGHTPADTSVKNIVHFMQMVHSRRQEMYDYRNEKKNQNHYGQIIPPEYDITKVNVDTYLYWGDKDWLGDPSDIKMHLLANLNPLILKGNHQYTNFNHFDFIWGLRAAPEVYSDILINIKSDIDK</sequence>
<feature type="chain" id="PRO_5005891197" description="Lipase" evidence="11">
    <location>
        <begin position="18"/>
        <end position="395"/>
    </location>
</feature>
<protein>
    <recommendedName>
        <fullName evidence="9">Lipase</fullName>
    </recommendedName>
</protein>
<evidence type="ECO:0000256" key="9">
    <source>
        <dbReference type="PIRNR" id="PIRNR000862"/>
    </source>
</evidence>